<evidence type="ECO:0000256" key="4">
    <source>
        <dbReference type="ARBA" id="ARBA00012541"/>
    </source>
</evidence>
<organism evidence="11">
    <name type="scientific">hydrothermal vent metagenome</name>
    <dbReference type="NCBI Taxonomy" id="652676"/>
    <lineage>
        <taxon>unclassified sequences</taxon>
        <taxon>metagenomes</taxon>
        <taxon>ecological metagenomes</taxon>
    </lineage>
</organism>
<dbReference type="InterPro" id="IPR037439">
    <property type="entry name" value="Branching_enzy"/>
</dbReference>
<dbReference type="CDD" id="cd11322">
    <property type="entry name" value="AmyAc_Glg_BE"/>
    <property type="match status" value="1"/>
</dbReference>
<dbReference type="Pfam" id="PF22019">
    <property type="entry name" value="GlgB_N"/>
    <property type="match status" value="1"/>
</dbReference>
<evidence type="ECO:0000256" key="6">
    <source>
        <dbReference type="ARBA" id="ARBA00022676"/>
    </source>
</evidence>
<comment type="catalytic activity">
    <reaction evidence="1">
        <text>Transfers a segment of a (1-&gt;4)-alpha-D-glucan chain to a primary hydroxy group in a similar glucan chain.</text>
        <dbReference type="EC" id="2.4.1.18"/>
    </reaction>
</comment>
<dbReference type="InterPro" id="IPR013780">
    <property type="entry name" value="Glyco_hydro_b"/>
</dbReference>
<dbReference type="Pfam" id="PF00128">
    <property type="entry name" value="Alpha-amylase"/>
    <property type="match status" value="1"/>
</dbReference>
<accession>A0A3B1BHC5</accession>
<dbReference type="NCBIfam" id="NF003811">
    <property type="entry name" value="PRK05402.1"/>
    <property type="match status" value="1"/>
</dbReference>
<keyword evidence="5" id="KW-0321">Glycogen metabolism</keyword>
<name>A0A3B1BHC5_9ZZZZ</name>
<dbReference type="InterPro" id="IPR006407">
    <property type="entry name" value="GlgB"/>
</dbReference>
<dbReference type="GO" id="GO:0043169">
    <property type="term" value="F:cation binding"/>
    <property type="evidence" value="ECO:0007669"/>
    <property type="project" value="InterPro"/>
</dbReference>
<reference evidence="11" key="1">
    <citation type="submission" date="2018-06" db="EMBL/GenBank/DDBJ databases">
        <authorList>
            <person name="Zhirakovskaya E."/>
        </authorList>
    </citation>
    <scope>NUCLEOTIDE SEQUENCE</scope>
</reference>
<evidence type="ECO:0000256" key="1">
    <source>
        <dbReference type="ARBA" id="ARBA00000826"/>
    </source>
</evidence>
<dbReference type="Gene3D" id="2.60.40.10">
    <property type="entry name" value="Immunoglobulins"/>
    <property type="match status" value="2"/>
</dbReference>
<dbReference type="InterPro" id="IPR006048">
    <property type="entry name" value="A-amylase/branching_C"/>
</dbReference>
<dbReference type="PIRSF" id="PIRSF000463">
    <property type="entry name" value="GlgB"/>
    <property type="match status" value="1"/>
</dbReference>
<dbReference type="FunFam" id="2.60.40.1180:FF:000002">
    <property type="entry name" value="1,4-alpha-glucan branching enzyme GlgB"/>
    <property type="match status" value="1"/>
</dbReference>
<dbReference type="Gene3D" id="2.60.40.1180">
    <property type="entry name" value="Golgi alpha-mannosidase II"/>
    <property type="match status" value="1"/>
</dbReference>
<dbReference type="InterPro" id="IPR013783">
    <property type="entry name" value="Ig-like_fold"/>
</dbReference>
<evidence type="ECO:0000256" key="5">
    <source>
        <dbReference type="ARBA" id="ARBA00022600"/>
    </source>
</evidence>
<dbReference type="EC" id="2.4.1.18" evidence="4"/>
<dbReference type="NCBIfam" id="TIGR01515">
    <property type="entry name" value="branching_enzym"/>
    <property type="match status" value="1"/>
</dbReference>
<dbReference type="PANTHER" id="PTHR43651">
    <property type="entry name" value="1,4-ALPHA-GLUCAN-BRANCHING ENZYME"/>
    <property type="match status" value="1"/>
</dbReference>
<dbReference type="GO" id="GO:0003844">
    <property type="term" value="F:1,4-alpha-glucan branching enzyme activity"/>
    <property type="evidence" value="ECO:0007669"/>
    <property type="project" value="UniProtKB-EC"/>
</dbReference>
<evidence type="ECO:0000256" key="8">
    <source>
        <dbReference type="ARBA" id="ARBA00023056"/>
    </source>
</evidence>
<dbReference type="SUPFAM" id="SSF51011">
    <property type="entry name" value="Glycosyl hydrolase domain"/>
    <property type="match status" value="1"/>
</dbReference>
<comment type="similarity">
    <text evidence="3">Belongs to the glycosyl hydrolase 13 family. GlgB subfamily.</text>
</comment>
<dbReference type="Gene3D" id="3.20.20.80">
    <property type="entry name" value="Glycosidases"/>
    <property type="match status" value="1"/>
</dbReference>
<dbReference type="InterPro" id="IPR044143">
    <property type="entry name" value="GlgB_N_E_set_prok"/>
</dbReference>
<dbReference type="CDD" id="cd02855">
    <property type="entry name" value="E_set_GBE_prok_N"/>
    <property type="match status" value="1"/>
</dbReference>
<dbReference type="SUPFAM" id="SSF81296">
    <property type="entry name" value="E set domains"/>
    <property type="match status" value="2"/>
</dbReference>
<dbReference type="FunFam" id="3.20.20.80:FF:000003">
    <property type="entry name" value="1,4-alpha-glucan branching enzyme GlgB"/>
    <property type="match status" value="1"/>
</dbReference>
<evidence type="ECO:0000256" key="3">
    <source>
        <dbReference type="ARBA" id="ARBA00009000"/>
    </source>
</evidence>
<dbReference type="InterPro" id="IPR054169">
    <property type="entry name" value="GlgB_N"/>
</dbReference>
<dbReference type="Pfam" id="PF02922">
    <property type="entry name" value="CBM_48"/>
    <property type="match status" value="1"/>
</dbReference>
<evidence type="ECO:0000256" key="7">
    <source>
        <dbReference type="ARBA" id="ARBA00022679"/>
    </source>
</evidence>
<gene>
    <name evidence="11" type="ORF">MNBD_NITROSPINAE04-964</name>
</gene>
<keyword evidence="7 11" id="KW-0808">Transferase</keyword>
<dbReference type="EMBL" id="UOGA01000097">
    <property type="protein sequence ID" value="VAX17509.1"/>
    <property type="molecule type" value="Genomic_DNA"/>
</dbReference>
<dbReference type="SUPFAM" id="SSF51445">
    <property type="entry name" value="(Trans)glycosidases"/>
    <property type="match status" value="1"/>
</dbReference>
<evidence type="ECO:0000313" key="11">
    <source>
        <dbReference type="EMBL" id="VAX17509.1"/>
    </source>
</evidence>
<dbReference type="GO" id="GO:0005829">
    <property type="term" value="C:cytosol"/>
    <property type="evidence" value="ECO:0007669"/>
    <property type="project" value="TreeGrafter"/>
</dbReference>
<dbReference type="Pfam" id="PF02806">
    <property type="entry name" value="Alpha-amylase_C"/>
    <property type="match status" value="1"/>
</dbReference>
<dbReference type="UniPathway" id="UPA00164"/>
<keyword evidence="6 11" id="KW-0328">Glycosyltransferase</keyword>
<evidence type="ECO:0000256" key="9">
    <source>
        <dbReference type="ARBA" id="ARBA00023277"/>
    </source>
</evidence>
<protein>
    <recommendedName>
        <fullName evidence="4">1,4-alpha-glucan branching enzyme</fullName>
        <ecNumber evidence="4">2.4.1.18</ecNumber>
    </recommendedName>
</protein>
<dbReference type="InterPro" id="IPR014756">
    <property type="entry name" value="Ig_E-set"/>
</dbReference>
<dbReference type="InterPro" id="IPR004193">
    <property type="entry name" value="Glyco_hydro_13_N"/>
</dbReference>
<dbReference type="InterPro" id="IPR006047">
    <property type="entry name" value="GH13_cat_dom"/>
</dbReference>
<proteinExistence type="inferred from homology"/>
<dbReference type="PANTHER" id="PTHR43651:SF3">
    <property type="entry name" value="1,4-ALPHA-GLUCAN-BRANCHING ENZYME"/>
    <property type="match status" value="1"/>
</dbReference>
<dbReference type="SMART" id="SM00642">
    <property type="entry name" value="Aamy"/>
    <property type="match status" value="1"/>
</dbReference>
<dbReference type="GO" id="GO:0004553">
    <property type="term" value="F:hydrolase activity, hydrolyzing O-glycosyl compounds"/>
    <property type="evidence" value="ECO:0007669"/>
    <property type="project" value="InterPro"/>
</dbReference>
<dbReference type="GO" id="GO:0005978">
    <property type="term" value="P:glycogen biosynthetic process"/>
    <property type="evidence" value="ECO:0007669"/>
    <property type="project" value="UniProtKB-UniPathway"/>
</dbReference>
<sequence>MKTTAPTDEIDKIIQADHHDPFTVLGIHELGKDVVIRAFVPGAAEIAVIDIHDRDNRYQMAMVDNAGFFEVLIPSRKVFAYDLHIVTYRGEHSINRDPYSFLPMLGEMDLYLFNEGKHYEIHNKLGAHIMEVDGVKGTRFAVWAPRARRVSVVGDFSGWDGRRYQMRSLASSGVWEIFLPGIGKGALYKYEIKAQNGDVFDKADPYAYANELRPKTASVVWEVNAYEWDDGDWMEKRPGVNLLNQPMSVYEAHLGSWAKSPDGSGWLSYRELAPLLVEYCKRQKYTHIELMPISEYPYDPSWGYQVTGYFSPTSRFGDPDDFKYFVDFFHNHGIGVIVDWVPAHFPKDSFGLRQFDGTPLYEHGDWRKGEHKDWGTLIFDYGRPEVANFLISSVLFWLEYYHLDGIRVDAVASMLYLDYSKQDGEWAANEFGGNENLDAIEFLKNMNIVVHEKFPGVMTIAEESTSWPGVSRPTYLGGLGFTMKWNMGWMNDILEYFSKDPIHRKHHHNNLTFTMLYAFHENFVLPLSHDEVTHGKGSMLNKMPGDTWQKFANLRLLYGYMFAHPGKKLLFQGNDIGQWNEWDYDKSVDWDLLRLAPNARLQRYMIDLGEMYSREKSLFEIDFSFDGFEWIDLHDWEGSTISFIRKALDPSDYTLFVFNFTPVPRWDYRLGAPELSYYEEILNSDSEIYYGSNLGNQGGVWAEEKPMHGKPYSINITLPPLSVVAFKPKHAEKAE</sequence>
<evidence type="ECO:0000259" key="10">
    <source>
        <dbReference type="SMART" id="SM00642"/>
    </source>
</evidence>
<comment type="pathway">
    <text evidence="2">Glycan biosynthesis; glycogen biosynthesis.</text>
</comment>
<dbReference type="InterPro" id="IPR017853">
    <property type="entry name" value="GH"/>
</dbReference>
<keyword evidence="8" id="KW-0320">Glycogen biosynthesis</keyword>
<evidence type="ECO:0000256" key="2">
    <source>
        <dbReference type="ARBA" id="ARBA00004964"/>
    </source>
</evidence>
<dbReference type="HAMAP" id="MF_00685">
    <property type="entry name" value="GlgB"/>
    <property type="match status" value="1"/>
</dbReference>
<dbReference type="AlphaFoldDB" id="A0A3B1BHC5"/>
<dbReference type="NCBIfam" id="NF008967">
    <property type="entry name" value="PRK12313.1"/>
    <property type="match status" value="1"/>
</dbReference>
<keyword evidence="9" id="KW-0119">Carbohydrate metabolism</keyword>
<dbReference type="FunFam" id="2.60.40.10:FF:000169">
    <property type="entry name" value="1,4-alpha-glucan branching enzyme GlgB"/>
    <property type="match status" value="1"/>
</dbReference>
<feature type="domain" description="Glycosyl hydrolase family 13 catalytic" evidence="10">
    <location>
        <begin position="251"/>
        <end position="629"/>
    </location>
</feature>